<dbReference type="InterPro" id="IPR051723">
    <property type="entry name" value="Bact_OM_Invasion-Related"/>
</dbReference>
<keyword evidence="2" id="KW-1134">Transmembrane beta strand</keyword>
<evidence type="ECO:0000313" key="8">
    <source>
        <dbReference type="Proteomes" id="UP000194350"/>
    </source>
</evidence>
<dbReference type="Gene3D" id="2.40.160.20">
    <property type="match status" value="1"/>
</dbReference>
<dbReference type="OrthoDB" id="5873117at2"/>
<feature type="chain" id="PRO_5012508499" evidence="6">
    <location>
        <begin position="23"/>
        <end position="135"/>
    </location>
</feature>
<evidence type="ECO:0000256" key="5">
    <source>
        <dbReference type="ARBA" id="ARBA00023136"/>
    </source>
</evidence>
<sequence length="135" mass="15188">MKNAITVSTLAVGLLFCSFSQAESQAISLGYAHVKLQENKALKGAILNYHYELSNEWGILSSFTFAKGDRKETEEDCKVKFKYYSSMIGPTYRINNYLNIYGQAGIAPFKAKFSEDEGYNIIEQGKLTSDLVKKF</sequence>
<evidence type="ECO:0000256" key="1">
    <source>
        <dbReference type="ARBA" id="ARBA00004141"/>
    </source>
</evidence>
<dbReference type="InterPro" id="IPR000758">
    <property type="entry name" value="Enterovir_OMP"/>
</dbReference>
<dbReference type="PANTHER" id="PTHR35892:SF2">
    <property type="entry name" value="OUTER MEMBRANE PROTEIN PAGN"/>
    <property type="match status" value="1"/>
</dbReference>
<dbReference type="PANTHER" id="PTHR35892">
    <property type="entry name" value="OUTER MEMBRANE PROTEIN PAGN-RELATED"/>
    <property type="match status" value="1"/>
</dbReference>
<dbReference type="AlphaFoldDB" id="A0A1Y2S9L8"/>
<dbReference type="GO" id="GO:0016020">
    <property type="term" value="C:membrane"/>
    <property type="evidence" value="ECO:0007669"/>
    <property type="project" value="UniProtKB-SubCell"/>
</dbReference>
<keyword evidence="8" id="KW-1185">Reference proteome</keyword>
<dbReference type="RefSeq" id="WP_086110197.1">
    <property type="nucleotide sequence ID" value="NZ_CAWNGD010000065.1"/>
</dbReference>
<evidence type="ECO:0000313" key="7">
    <source>
        <dbReference type="EMBL" id="OTA14859.1"/>
    </source>
</evidence>
<keyword evidence="4 6" id="KW-0732">Signal</keyword>
<dbReference type="PRINTS" id="PR00316">
    <property type="entry name" value="ENTEROVIROMP"/>
</dbReference>
<comment type="subcellular location">
    <subcellularLocation>
        <location evidence="1">Membrane</location>
        <topology evidence="1">Multi-pass membrane protein</topology>
    </subcellularLocation>
</comment>
<protein>
    <submittedName>
        <fullName evidence="7">Virulence-related outer membrane protein</fullName>
    </submittedName>
</protein>
<accession>A0A1Y2S9L8</accession>
<evidence type="ECO:0000256" key="2">
    <source>
        <dbReference type="ARBA" id="ARBA00022452"/>
    </source>
</evidence>
<dbReference type="Proteomes" id="UP000194350">
    <property type="component" value="Unassembled WGS sequence"/>
</dbReference>
<dbReference type="EMBL" id="MUBJ01000022">
    <property type="protein sequence ID" value="OTA14859.1"/>
    <property type="molecule type" value="Genomic_DNA"/>
</dbReference>
<dbReference type="SUPFAM" id="SSF56925">
    <property type="entry name" value="OMPA-like"/>
    <property type="match status" value="1"/>
</dbReference>
<comment type="caution">
    <text evidence="7">The sequence shown here is derived from an EMBL/GenBank/DDBJ whole genome shotgun (WGS) entry which is preliminary data.</text>
</comment>
<organism evidence="7 8">
    <name type="scientific">Xenorhabdus vietnamensis</name>
    <dbReference type="NCBI Taxonomy" id="351656"/>
    <lineage>
        <taxon>Bacteria</taxon>
        <taxon>Pseudomonadati</taxon>
        <taxon>Pseudomonadota</taxon>
        <taxon>Gammaproteobacteria</taxon>
        <taxon>Enterobacterales</taxon>
        <taxon>Morganellaceae</taxon>
        <taxon>Xenorhabdus</taxon>
    </lineage>
</organism>
<evidence type="ECO:0000256" key="6">
    <source>
        <dbReference type="SAM" id="SignalP"/>
    </source>
</evidence>
<dbReference type="GO" id="GO:0044384">
    <property type="term" value="C:host outer membrane"/>
    <property type="evidence" value="ECO:0007669"/>
    <property type="project" value="InterPro"/>
</dbReference>
<evidence type="ECO:0000256" key="4">
    <source>
        <dbReference type="ARBA" id="ARBA00022729"/>
    </source>
</evidence>
<evidence type="ECO:0000256" key="3">
    <source>
        <dbReference type="ARBA" id="ARBA00022692"/>
    </source>
</evidence>
<name>A0A1Y2S9L8_9GAMM</name>
<gene>
    <name evidence="7" type="ORF">Xvie_03262</name>
</gene>
<reference evidence="7 8" key="1">
    <citation type="submission" date="2016-10" db="EMBL/GenBank/DDBJ databases">
        <title>Systematic genetic and metabolomic analysis of Xenorhabdus and Photorhabdus spp., highlights the requirements for a dual symbiotic and pathogenic life style.</title>
        <authorList>
            <person name="Tobias N.J."/>
            <person name="Wolff H."/>
            <person name="Djahanschiri B."/>
            <person name="Pidot S.J."/>
            <person name="Stinear T.P."/>
            <person name="Ebersberger I."/>
            <person name="Bode H.B."/>
        </authorList>
    </citation>
    <scope>NUCLEOTIDE SEQUENCE [LARGE SCALE GENOMIC DNA]</scope>
    <source>
        <strain evidence="7 8">DSM 22392</strain>
    </source>
</reference>
<proteinExistence type="predicted"/>
<keyword evidence="3" id="KW-0812">Transmembrane</keyword>
<dbReference type="InterPro" id="IPR011250">
    <property type="entry name" value="OMP/PagP_B-barrel"/>
</dbReference>
<dbReference type="Pfam" id="PF06316">
    <property type="entry name" value="Ail_Lom"/>
    <property type="match status" value="1"/>
</dbReference>
<feature type="signal peptide" evidence="6">
    <location>
        <begin position="1"/>
        <end position="22"/>
    </location>
</feature>
<dbReference type="STRING" id="351656.Xvie_03262"/>
<keyword evidence="5" id="KW-0472">Membrane</keyword>